<feature type="transmembrane region" description="Helical" evidence="1">
    <location>
        <begin position="18"/>
        <end position="38"/>
    </location>
</feature>
<dbReference type="PROSITE" id="PS51257">
    <property type="entry name" value="PROKAR_LIPOPROTEIN"/>
    <property type="match status" value="1"/>
</dbReference>
<evidence type="ECO:0000256" key="1">
    <source>
        <dbReference type="SAM" id="Phobius"/>
    </source>
</evidence>
<proteinExistence type="predicted"/>
<keyword evidence="3" id="KW-1185">Reference proteome</keyword>
<gene>
    <name evidence="2" type="ORF">BEMITA_LOCUS5393</name>
</gene>
<dbReference type="Gene3D" id="3.90.280.10">
    <property type="entry name" value="PEBP-like"/>
    <property type="match status" value="1"/>
</dbReference>
<dbReference type="InterPro" id="IPR035810">
    <property type="entry name" value="PEBP_euk"/>
</dbReference>
<dbReference type="AlphaFoldDB" id="A0A9P0F358"/>
<dbReference type="Pfam" id="PF01161">
    <property type="entry name" value="PBP"/>
    <property type="match status" value="1"/>
</dbReference>
<accession>A0A9P0F358</accession>
<name>A0A9P0F358_BEMTA</name>
<dbReference type="Proteomes" id="UP001152759">
    <property type="component" value="Chromosome 3"/>
</dbReference>
<dbReference type="PANTHER" id="PTHR11362:SF82">
    <property type="entry name" value="PHOSPHATIDYLETHANOLAMINE-BINDING PROTEIN 4"/>
    <property type="match status" value="1"/>
</dbReference>
<dbReference type="InterPro" id="IPR036610">
    <property type="entry name" value="PEBP-like_sf"/>
</dbReference>
<dbReference type="CDD" id="cd00866">
    <property type="entry name" value="PEBP_euk"/>
    <property type="match status" value="1"/>
</dbReference>
<dbReference type="PANTHER" id="PTHR11362">
    <property type="entry name" value="PHOSPHATIDYLETHANOLAMINE-BINDING PROTEIN"/>
    <property type="match status" value="1"/>
</dbReference>
<reference evidence="2" key="1">
    <citation type="submission" date="2021-12" db="EMBL/GenBank/DDBJ databases">
        <authorList>
            <person name="King R."/>
        </authorList>
    </citation>
    <scope>NUCLEOTIDE SEQUENCE</scope>
</reference>
<evidence type="ECO:0000313" key="2">
    <source>
        <dbReference type="EMBL" id="CAH0386246.1"/>
    </source>
</evidence>
<evidence type="ECO:0000313" key="3">
    <source>
        <dbReference type="Proteomes" id="UP001152759"/>
    </source>
</evidence>
<sequence>MALTALKPSNFHGQRVCLLAILFFSCLFNVVVSISILAERLLHKYGIIPDVIDAAPDFTIDVSHHNRTLRMGEKIDPAEMQRVPKLMWPARAGTLFTLLMIDPDVPVRKNPTLAERQHYIVGNIKGCDFRHGQEMTGYIGPFSAKHSGLHRTTFLVYSQNSHVQFDEPRYPSVRDGSFKQRYKFSARKFAEKYNLTLFAVNFFMTGWPLYQITRKPTAPKYNPFREHFAPSPMEV</sequence>
<keyword evidence="1" id="KW-1133">Transmembrane helix</keyword>
<dbReference type="SUPFAM" id="SSF49777">
    <property type="entry name" value="PEBP-like"/>
    <property type="match status" value="1"/>
</dbReference>
<protein>
    <submittedName>
        <fullName evidence="2">Uncharacterized protein</fullName>
    </submittedName>
</protein>
<organism evidence="2 3">
    <name type="scientific">Bemisia tabaci</name>
    <name type="common">Sweetpotato whitefly</name>
    <name type="synonym">Aleurodes tabaci</name>
    <dbReference type="NCBI Taxonomy" id="7038"/>
    <lineage>
        <taxon>Eukaryota</taxon>
        <taxon>Metazoa</taxon>
        <taxon>Ecdysozoa</taxon>
        <taxon>Arthropoda</taxon>
        <taxon>Hexapoda</taxon>
        <taxon>Insecta</taxon>
        <taxon>Pterygota</taxon>
        <taxon>Neoptera</taxon>
        <taxon>Paraneoptera</taxon>
        <taxon>Hemiptera</taxon>
        <taxon>Sternorrhyncha</taxon>
        <taxon>Aleyrodoidea</taxon>
        <taxon>Aleyrodidae</taxon>
        <taxon>Aleyrodinae</taxon>
        <taxon>Bemisia</taxon>
    </lineage>
</organism>
<keyword evidence="1" id="KW-0812">Transmembrane</keyword>
<dbReference type="EMBL" id="OU963864">
    <property type="protein sequence ID" value="CAH0386246.1"/>
    <property type="molecule type" value="Genomic_DNA"/>
</dbReference>
<dbReference type="InterPro" id="IPR008914">
    <property type="entry name" value="PEBP"/>
</dbReference>
<keyword evidence="1" id="KW-0472">Membrane</keyword>